<dbReference type="AlphaFoldDB" id="A0A060DKW4"/>
<dbReference type="InterPro" id="IPR029045">
    <property type="entry name" value="ClpP/crotonase-like_dom_sf"/>
</dbReference>
<dbReference type="Gene3D" id="3.90.226.10">
    <property type="entry name" value="2-enoyl-CoA Hydratase, Chain A, domain 1"/>
    <property type="match status" value="1"/>
</dbReference>
<comment type="catalytic activity">
    <reaction evidence="1">
        <text>3-hydroxy-2-methylpropanoyl-CoA + H2O = 3-hydroxy-2-methylpropanoate + CoA + H(+)</text>
        <dbReference type="Rhea" id="RHEA:20888"/>
        <dbReference type="ChEBI" id="CHEBI:11805"/>
        <dbReference type="ChEBI" id="CHEBI:15377"/>
        <dbReference type="ChEBI" id="CHEBI:15378"/>
        <dbReference type="ChEBI" id="CHEBI:57287"/>
        <dbReference type="ChEBI" id="CHEBI:57340"/>
        <dbReference type="EC" id="3.1.2.4"/>
    </reaction>
</comment>
<dbReference type="EC" id="3.1.2.4" evidence="2"/>
<evidence type="ECO:0000256" key="1">
    <source>
        <dbReference type="ARBA" id="ARBA00001709"/>
    </source>
</evidence>
<dbReference type="Pfam" id="PF16113">
    <property type="entry name" value="ECH_2"/>
    <property type="match status" value="1"/>
</dbReference>
<evidence type="ECO:0000313" key="6">
    <source>
        <dbReference type="Proteomes" id="UP000027186"/>
    </source>
</evidence>
<protein>
    <recommendedName>
        <fullName evidence="2">3-hydroxyisobutyryl-CoA hydrolase</fullName>
        <ecNumber evidence="2">3.1.2.4</ecNumber>
    </recommendedName>
</protein>
<dbReference type="CDD" id="cd06558">
    <property type="entry name" value="crotonase-like"/>
    <property type="match status" value="1"/>
</dbReference>
<evidence type="ECO:0000259" key="4">
    <source>
        <dbReference type="Pfam" id="PF16113"/>
    </source>
</evidence>
<dbReference type="InterPro" id="IPR032259">
    <property type="entry name" value="HIBYL-CoA-H"/>
</dbReference>
<accession>A0A060DKW4</accession>
<reference evidence="5 6" key="1">
    <citation type="journal article" date="2014" name="Genome Announc.">
        <title>Complete Genome Sequence of the Model Rhizosphere Strain Azospirillum brasilense Az39, Successfully Applied in Agriculture.</title>
        <authorList>
            <person name="Rivera D."/>
            <person name="Revale S."/>
            <person name="Molina R."/>
            <person name="Gualpa J."/>
            <person name="Puente M."/>
            <person name="Maroniche G."/>
            <person name="Paris G."/>
            <person name="Baker D."/>
            <person name="Clavijo B."/>
            <person name="McLay K."/>
            <person name="Spaepen S."/>
            <person name="Perticari A."/>
            <person name="Vazquez M."/>
            <person name="Wisniewski-Dye F."/>
            <person name="Watkins C."/>
            <person name="Martinez-Abarca F."/>
            <person name="Vanderleyden J."/>
            <person name="Cassan F."/>
        </authorList>
    </citation>
    <scope>NUCLEOTIDE SEQUENCE [LARGE SCALE GENOMIC DNA]</scope>
    <source>
        <strain evidence="5 6">Az39</strain>
    </source>
</reference>
<keyword evidence="3" id="KW-0378">Hydrolase</keyword>
<dbReference type="FunFam" id="3.90.226.10:FF:000026">
    <property type="entry name" value="3-hydroxyisobutyryl-CoA hydrolase, mitochondrial"/>
    <property type="match status" value="1"/>
</dbReference>
<dbReference type="InterPro" id="IPR045004">
    <property type="entry name" value="ECH_dom"/>
</dbReference>
<dbReference type="GO" id="GO:0003860">
    <property type="term" value="F:3-hydroxyisobutyryl-CoA hydrolase activity"/>
    <property type="evidence" value="ECO:0007669"/>
    <property type="project" value="UniProtKB-EC"/>
</dbReference>
<dbReference type="EMBL" id="CP007793">
    <property type="protein sequence ID" value="AIB11638.1"/>
    <property type="molecule type" value="Genomic_DNA"/>
</dbReference>
<sequence>METTQTMSDPAQTQIAETQNAEILFERRGSIGLVTLNRPKALNALTLGMIRLFDPQLRAWIADPEVKAIVVQGAGEKAFCAGGDVVNLYETGKAAKAGQDDGASIRAFFSEEYVLNRLIHTCPKPYVALIDGISMGGGVGLSVHGSHRIVTERTMFAMPETGIGLYPDVGGTYFLPRLPGQVGIWLGLTGDRLKAADMIEVGAADAFVPSAKLESLIAELADGVPADEAVARHREEAGEPPVAANRAAIDRCYAHNEVEAIVAALEAEGTEWAAGQLATLKRVSPTSLKVTLEALRRGAKLDFDGCMIQELRLSLAFLARHDVYEGIRAALVDKDRNPRWSPASLADVTAEEVAGYFAEPVGGDLRFTE</sequence>
<name>A0A060DKW4_9PROT</name>
<organism evidence="5 6">
    <name type="scientific">Azospirillum argentinense</name>
    <dbReference type="NCBI Taxonomy" id="2970906"/>
    <lineage>
        <taxon>Bacteria</taxon>
        <taxon>Pseudomonadati</taxon>
        <taxon>Pseudomonadota</taxon>
        <taxon>Alphaproteobacteria</taxon>
        <taxon>Rhodospirillales</taxon>
        <taxon>Azospirillaceae</taxon>
        <taxon>Azospirillum</taxon>
    </lineage>
</organism>
<dbReference type="GO" id="GO:0006574">
    <property type="term" value="P:L-valine catabolic process"/>
    <property type="evidence" value="ECO:0007669"/>
    <property type="project" value="TreeGrafter"/>
</dbReference>
<proteinExistence type="predicted"/>
<gene>
    <name evidence="5" type="ORF">ABAZ39_06365</name>
</gene>
<evidence type="ECO:0000256" key="2">
    <source>
        <dbReference type="ARBA" id="ARBA00011915"/>
    </source>
</evidence>
<dbReference type="NCBIfam" id="NF004127">
    <property type="entry name" value="PRK05617.1"/>
    <property type="match status" value="1"/>
</dbReference>
<evidence type="ECO:0000313" key="5">
    <source>
        <dbReference type="EMBL" id="AIB11638.1"/>
    </source>
</evidence>
<feature type="domain" description="Enoyl-CoA hydratase/isomerase" evidence="4">
    <location>
        <begin position="31"/>
        <end position="357"/>
    </location>
</feature>
<dbReference type="PANTHER" id="PTHR43176">
    <property type="entry name" value="3-HYDROXYISOBUTYRYL-COA HYDROLASE-RELATED"/>
    <property type="match status" value="1"/>
</dbReference>
<dbReference type="PANTHER" id="PTHR43176:SF3">
    <property type="entry name" value="3-HYDROXYISOBUTYRYL-COA HYDROLASE, MITOCHONDRIAL"/>
    <property type="match status" value="1"/>
</dbReference>
<dbReference type="SUPFAM" id="SSF52096">
    <property type="entry name" value="ClpP/crotonase"/>
    <property type="match status" value="1"/>
</dbReference>
<dbReference type="KEGG" id="abq:ABAZ39_06365"/>
<evidence type="ECO:0000256" key="3">
    <source>
        <dbReference type="ARBA" id="ARBA00022801"/>
    </source>
</evidence>
<dbReference type="Proteomes" id="UP000027186">
    <property type="component" value="Chromosome"/>
</dbReference>